<dbReference type="InterPro" id="IPR003482">
    <property type="entry name" value="Whib"/>
</dbReference>
<dbReference type="AlphaFoldDB" id="C5BYH3"/>
<dbReference type="InterPro" id="IPR034768">
    <property type="entry name" value="4FE4S_WBL"/>
</dbReference>
<feature type="binding site" evidence="11">
    <location>
        <position position="10"/>
    </location>
    <ligand>
        <name>[4Fe-4S] cluster</name>
        <dbReference type="ChEBI" id="CHEBI:49883"/>
    </ligand>
</feature>
<evidence type="ECO:0000256" key="8">
    <source>
        <dbReference type="ARBA" id="ARBA00023125"/>
    </source>
</evidence>
<dbReference type="HAMAP" id="MF_01479">
    <property type="entry name" value="WhiB"/>
    <property type="match status" value="1"/>
</dbReference>
<dbReference type="GO" id="GO:0005737">
    <property type="term" value="C:cytoplasm"/>
    <property type="evidence" value="ECO:0007669"/>
    <property type="project" value="UniProtKB-SubCell"/>
</dbReference>
<keyword evidence="3 11" id="KW-0004">4Fe-4S</keyword>
<comment type="cofactor">
    <cofactor evidence="11">
        <name>[4Fe-4S] cluster</name>
        <dbReference type="ChEBI" id="CHEBI:49883"/>
    </cofactor>
    <text evidence="11">Binds 1 [4Fe-4S] cluster per subunit. Following nitrosylation of the [4Fe-4S] cluster binds 1 [4Fe-8(NO)] cluster per subunit.</text>
</comment>
<comment type="subcellular location">
    <subcellularLocation>
        <location evidence="1 11">Cytoplasm</location>
    </subcellularLocation>
</comment>
<dbReference type="GO" id="GO:0035731">
    <property type="term" value="F:dinitrosyl-iron complex binding"/>
    <property type="evidence" value="ECO:0007669"/>
    <property type="project" value="UniProtKB-UniRule"/>
</dbReference>
<keyword evidence="4 11" id="KW-0479">Metal-binding</keyword>
<feature type="domain" description="4Fe-4S Wbl-type" evidence="12">
    <location>
        <begin position="9"/>
        <end position="71"/>
    </location>
</feature>
<evidence type="ECO:0000256" key="3">
    <source>
        <dbReference type="ARBA" id="ARBA00022485"/>
    </source>
</evidence>
<protein>
    <recommendedName>
        <fullName evidence="11">Transcriptional regulator WhiB</fullName>
    </recommendedName>
</protein>
<evidence type="ECO:0000256" key="10">
    <source>
        <dbReference type="ARBA" id="ARBA00023163"/>
    </source>
</evidence>
<sequence>MTDWRHRAACLTEDPELFFPIGNTGPALAQIDEAKAVCQRCDVVDSCLKWAIETGQDSGVWGGMSEDERRALKRRTARARRAG</sequence>
<dbReference type="RefSeq" id="WP_015883313.1">
    <property type="nucleotide sequence ID" value="NC_012669.1"/>
</dbReference>
<evidence type="ECO:0000256" key="11">
    <source>
        <dbReference type="HAMAP-Rule" id="MF_01479"/>
    </source>
</evidence>
<dbReference type="KEGG" id="bcv:Bcav_2828"/>
<evidence type="ECO:0000259" key="12">
    <source>
        <dbReference type="PROSITE" id="PS51674"/>
    </source>
</evidence>
<keyword evidence="7 11" id="KW-0805">Transcription regulation</keyword>
<evidence type="ECO:0000256" key="1">
    <source>
        <dbReference type="ARBA" id="ARBA00004496"/>
    </source>
</evidence>
<gene>
    <name evidence="11" type="primary">whiB</name>
    <name evidence="13" type="ordered locus">Bcav_2828</name>
</gene>
<name>C5BYH3_BEUC1</name>
<evidence type="ECO:0000256" key="7">
    <source>
        <dbReference type="ARBA" id="ARBA00023015"/>
    </source>
</evidence>
<dbReference type="eggNOG" id="ENOG5032RSG">
    <property type="taxonomic scope" value="Bacteria"/>
</dbReference>
<dbReference type="PANTHER" id="PTHR38839">
    <property type="entry name" value="TRANSCRIPTIONAL REGULATOR WHID-RELATED"/>
    <property type="match status" value="1"/>
</dbReference>
<dbReference type="GO" id="GO:0051539">
    <property type="term" value="F:4 iron, 4 sulfur cluster binding"/>
    <property type="evidence" value="ECO:0007669"/>
    <property type="project" value="UniProtKB-UniRule"/>
</dbReference>
<dbReference type="OrthoDB" id="8104048at2"/>
<dbReference type="HOGENOM" id="CLU_106245_6_2_11"/>
<dbReference type="PANTHER" id="PTHR38839:SF6">
    <property type="entry name" value="TRANSCRIPTIONAL REGULATOR WHIB1"/>
    <property type="match status" value="1"/>
</dbReference>
<comment type="PTM">
    <text evidence="11">Upon Fe-S cluster removal intramolecular disulfide bonds are formed.</text>
</comment>
<comment type="PTM">
    <text evidence="11">The Fe-S cluster can be nitrosylated by nitric oxide (NO).</text>
</comment>
<evidence type="ECO:0000256" key="6">
    <source>
        <dbReference type="ARBA" id="ARBA00023014"/>
    </source>
</evidence>
<dbReference type="GO" id="GO:0046872">
    <property type="term" value="F:metal ion binding"/>
    <property type="evidence" value="ECO:0007669"/>
    <property type="project" value="UniProtKB-KW"/>
</dbReference>
<evidence type="ECO:0000256" key="2">
    <source>
        <dbReference type="ARBA" id="ARBA00006597"/>
    </source>
</evidence>
<dbReference type="GO" id="GO:0045454">
    <property type="term" value="P:cell redox homeostasis"/>
    <property type="evidence" value="ECO:0007669"/>
    <property type="project" value="TreeGrafter"/>
</dbReference>
<keyword evidence="8 11" id="KW-0238">DNA-binding</keyword>
<evidence type="ECO:0000256" key="5">
    <source>
        <dbReference type="ARBA" id="ARBA00023004"/>
    </source>
</evidence>
<comment type="similarity">
    <text evidence="2 11">Belongs to the WhiB family.</text>
</comment>
<keyword evidence="9 11" id="KW-1015">Disulfide bond</keyword>
<feature type="binding site" evidence="11">
    <location>
        <position position="38"/>
    </location>
    <ligand>
        <name>[4Fe-4S] cluster</name>
        <dbReference type="ChEBI" id="CHEBI:49883"/>
    </ligand>
</feature>
<dbReference type="EMBL" id="CP001618">
    <property type="protein sequence ID" value="ACQ81073.1"/>
    <property type="molecule type" value="Genomic_DNA"/>
</dbReference>
<dbReference type="GO" id="GO:0003677">
    <property type="term" value="F:DNA binding"/>
    <property type="evidence" value="ECO:0007669"/>
    <property type="project" value="UniProtKB-UniRule"/>
</dbReference>
<keyword evidence="6 11" id="KW-0411">Iron-sulfur</keyword>
<dbReference type="STRING" id="471853.Bcav_2828"/>
<keyword evidence="5 11" id="KW-0408">Iron</keyword>
<reference evidence="13 14" key="1">
    <citation type="journal article" date="2009" name="Stand. Genomic Sci.">
        <title>Complete genome sequence of Beutenbergia cavernae type strain (HKI 0122).</title>
        <authorList>
            <person name="Land M."/>
            <person name="Pukall R."/>
            <person name="Abt B."/>
            <person name="Goker M."/>
            <person name="Rohde M."/>
            <person name="Glavina Del Rio T."/>
            <person name="Tice H."/>
            <person name="Copeland A."/>
            <person name="Cheng J.F."/>
            <person name="Lucas S."/>
            <person name="Chen F."/>
            <person name="Nolan M."/>
            <person name="Bruce D."/>
            <person name="Goodwin L."/>
            <person name="Pitluck S."/>
            <person name="Ivanova N."/>
            <person name="Mavromatis K."/>
            <person name="Ovchinnikova G."/>
            <person name="Pati A."/>
            <person name="Chen A."/>
            <person name="Palaniappan K."/>
            <person name="Hauser L."/>
            <person name="Chang Y.J."/>
            <person name="Jefferies C.C."/>
            <person name="Saunders E."/>
            <person name="Brettin T."/>
            <person name="Detter J.C."/>
            <person name="Han C."/>
            <person name="Chain P."/>
            <person name="Bristow J."/>
            <person name="Eisen J.A."/>
            <person name="Markowitz V."/>
            <person name="Hugenholtz P."/>
            <person name="Kyrpides N.C."/>
            <person name="Klenk H.P."/>
            <person name="Lapidus A."/>
        </authorList>
    </citation>
    <scope>NUCLEOTIDE SEQUENCE [LARGE SCALE GENOMIC DNA]</scope>
    <source>
        <strain evidence="14">ATCC BAA-8 / DSM 12333 / NBRC 16432</strain>
    </source>
</reference>
<keyword evidence="11" id="KW-0963">Cytoplasm</keyword>
<dbReference type="Pfam" id="PF02467">
    <property type="entry name" value="Whib"/>
    <property type="match status" value="1"/>
</dbReference>
<organism evidence="13 14">
    <name type="scientific">Beutenbergia cavernae (strain ATCC BAA-8 / DSM 12333 / CCUG 43141 / JCM 11478 / NBRC 16432 / NCIMB 13614 / HKI 0122)</name>
    <dbReference type="NCBI Taxonomy" id="471853"/>
    <lineage>
        <taxon>Bacteria</taxon>
        <taxon>Bacillati</taxon>
        <taxon>Actinomycetota</taxon>
        <taxon>Actinomycetes</taxon>
        <taxon>Micrococcales</taxon>
        <taxon>Beutenbergiaceae</taxon>
        <taxon>Beutenbergia</taxon>
    </lineage>
</organism>
<dbReference type="GO" id="GO:0047134">
    <property type="term" value="F:protein-disulfide reductase [NAD(P)H] activity"/>
    <property type="evidence" value="ECO:0007669"/>
    <property type="project" value="TreeGrafter"/>
</dbReference>
<keyword evidence="14" id="KW-1185">Reference proteome</keyword>
<evidence type="ECO:0000313" key="13">
    <source>
        <dbReference type="EMBL" id="ACQ81073.1"/>
    </source>
</evidence>
<evidence type="ECO:0000256" key="9">
    <source>
        <dbReference type="ARBA" id="ARBA00023157"/>
    </source>
</evidence>
<dbReference type="PROSITE" id="PS51674">
    <property type="entry name" value="4FE4S_WBL"/>
    <property type="match status" value="1"/>
</dbReference>
<evidence type="ECO:0000256" key="4">
    <source>
        <dbReference type="ARBA" id="ARBA00022723"/>
    </source>
</evidence>
<dbReference type="Proteomes" id="UP000007962">
    <property type="component" value="Chromosome"/>
</dbReference>
<keyword evidence="10 11" id="KW-0804">Transcription</keyword>
<proteinExistence type="inferred from homology"/>
<dbReference type="GO" id="GO:0045892">
    <property type="term" value="P:negative regulation of DNA-templated transcription"/>
    <property type="evidence" value="ECO:0007669"/>
    <property type="project" value="TreeGrafter"/>
</dbReference>
<comment type="function">
    <text evidence="11">Acts as a transcriptional regulator. Probably redox-responsive. The apo- but not holo-form probably binds DNA.</text>
</comment>
<accession>C5BYH3</accession>
<feature type="binding site" evidence="11">
    <location>
        <position position="41"/>
    </location>
    <ligand>
        <name>[4Fe-4S] cluster</name>
        <dbReference type="ChEBI" id="CHEBI:49883"/>
    </ligand>
</feature>
<feature type="binding site" evidence="11">
    <location>
        <position position="47"/>
    </location>
    <ligand>
        <name>[4Fe-4S] cluster</name>
        <dbReference type="ChEBI" id="CHEBI:49883"/>
    </ligand>
</feature>
<evidence type="ECO:0000313" key="14">
    <source>
        <dbReference type="Proteomes" id="UP000007962"/>
    </source>
</evidence>